<dbReference type="GO" id="GO:0006508">
    <property type="term" value="P:proteolysis"/>
    <property type="evidence" value="ECO:0007669"/>
    <property type="project" value="UniProtKB-KW"/>
</dbReference>
<proteinExistence type="inferred from homology"/>
<evidence type="ECO:0000313" key="6">
    <source>
        <dbReference type="Proteomes" id="UP000023152"/>
    </source>
</evidence>
<evidence type="ECO:0000256" key="3">
    <source>
        <dbReference type="ARBA" id="ARBA00022801"/>
    </source>
</evidence>
<evidence type="ECO:0000256" key="2">
    <source>
        <dbReference type="ARBA" id="ARBA00022670"/>
    </source>
</evidence>
<evidence type="ECO:0000313" key="5">
    <source>
        <dbReference type="EMBL" id="ETO08811.1"/>
    </source>
</evidence>
<evidence type="ECO:0000256" key="1">
    <source>
        <dbReference type="ARBA" id="ARBA00008683"/>
    </source>
</evidence>
<gene>
    <name evidence="5" type="ORF">RFI_28576</name>
</gene>
<sequence>MNKSELQVKRNVRDIIHSGPYMTSEALHLGLIDGVYYRDELYEEVLPALLGVDKSRLHFLYVHSYWKRVGKRRYKKYESKGSRFFWDRDKTAIALIEAKGAIIDGDSNDNRGEQITSQQMCRALRAVRTDKKWKGLLLHIDSPGGSVTACAAIHRELSLLRREGKPIVVVQSNVAAMDSLTNLEALRKLCQLSPTCNVKLANPLQHPSFLDLVLGNEIENEDQQCVAYHHHHHHHALPYYRPLSRGISCKPSHVKASCSFFDPPNPPQHSSLPLSCPLLFASHSLSSPAFNMFKH</sequence>
<dbReference type="PANTHER" id="PTHR33209:SF1">
    <property type="entry name" value="PEPTIDASE S49 DOMAIN-CONTAINING PROTEIN"/>
    <property type="match status" value="1"/>
</dbReference>
<dbReference type="PANTHER" id="PTHR33209">
    <property type="entry name" value="PROTEASE 4"/>
    <property type="match status" value="1"/>
</dbReference>
<dbReference type="SUPFAM" id="SSF52096">
    <property type="entry name" value="ClpP/crotonase"/>
    <property type="match status" value="1"/>
</dbReference>
<dbReference type="InterPro" id="IPR023562">
    <property type="entry name" value="ClpP/TepA"/>
</dbReference>
<accession>X6M5A8</accession>
<dbReference type="OrthoDB" id="45421at2759"/>
<keyword evidence="3" id="KW-0378">Hydrolase</keyword>
<dbReference type="AlphaFoldDB" id="X6M5A8"/>
<comment type="similarity">
    <text evidence="1">Belongs to the peptidase S49 family.</text>
</comment>
<dbReference type="Pfam" id="PF00574">
    <property type="entry name" value="CLP_protease"/>
    <property type="match status" value="1"/>
</dbReference>
<name>X6M5A8_RETFI</name>
<dbReference type="EMBL" id="ASPP01024675">
    <property type="protein sequence ID" value="ETO08811.1"/>
    <property type="molecule type" value="Genomic_DNA"/>
</dbReference>
<dbReference type="Proteomes" id="UP000023152">
    <property type="component" value="Unassembled WGS sequence"/>
</dbReference>
<dbReference type="InterPro" id="IPR029045">
    <property type="entry name" value="ClpP/crotonase-like_dom_sf"/>
</dbReference>
<keyword evidence="6" id="KW-1185">Reference proteome</keyword>
<comment type="caution">
    <text evidence="5">The sequence shown here is derived from an EMBL/GenBank/DDBJ whole genome shotgun (WGS) entry which is preliminary data.</text>
</comment>
<organism evidence="5 6">
    <name type="scientific">Reticulomyxa filosa</name>
    <dbReference type="NCBI Taxonomy" id="46433"/>
    <lineage>
        <taxon>Eukaryota</taxon>
        <taxon>Sar</taxon>
        <taxon>Rhizaria</taxon>
        <taxon>Retaria</taxon>
        <taxon>Foraminifera</taxon>
        <taxon>Monothalamids</taxon>
        <taxon>Reticulomyxidae</taxon>
        <taxon>Reticulomyxa</taxon>
    </lineage>
</organism>
<protein>
    <submittedName>
        <fullName evidence="5">Signal peptide peptidase SppA, 67K type</fullName>
    </submittedName>
</protein>
<dbReference type="GO" id="GO:0008236">
    <property type="term" value="F:serine-type peptidase activity"/>
    <property type="evidence" value="ECO:0007669"/>
    <property type="project" value="UniProtKB-KW"/>
</dbReference>
<dbReference type="Gene3D" id="3.90.226.10">
    <property type="entry name" value="2-enoyl-CoA Hydratase, Chain A, domain 1"/>
    <property type="match status" value="1"/>
</dbReference>
<keyword evidence="4" id="KW-0720">Serine protease</keyword>
<keyword evidence="2" id="KW-0645">Protease</keyword>
<reference evidence="5 6" key="1">
    <citation type="journal article" date="2013" name="Curr. Biol.">
        <title>The Genome of the Foraminiferan Reticulomyxa filosa.</title>
        <authorList>
            <person name="Glockner G."/>
            <person name="Hulsmann N."/>
            <person name="Schleicher M."/>
            <person name="Noegel A.A."/>
            <person name="Eichinger L."/>
            <person name="Gallinger C."/>
            <person name="Pawlowski J."/>
            <person name="Sierra R."/>
            <person name="Euteneuer U."/>
            <person name="Pillet L."/>
            <person name="Moustafa A."/>
            <person name="Platzer M."/>
            <person name="Groth M."/>
            <person name="Szafranski K."/>
            <person name="Schliwa M."/>
        </authorList>
    </citation>
    <scope>NUCLEOTIDE SEQUENCE [LARGE SCALE GENOMIC DNA]</scope>
</reference>
<evidence type="ECO:0000256" key="4">
    <source>
        <dbReference type="ARBA" id="ARBA00022825"/>
    </source>
</evidence>